<evidence type="ECO:0000259" key="1">
    <source>
        <dbReference type="Pfam" id="PF05523"/>
    </source>
</evidence>
<dbReference type="Gene3D" id="2.60.120.10">
    <property type="entry name" value="Jelly Rolls"/>
    <property type="match status" value="1"/>
</dbReference>
<name>A0ABS5K4M2_9BACT</name>
<dbReference type="EMBL" id="JAGUCN010000001">
    <property type="protein sequence ID" value="MBS2209965.1"/>
    <property type="molecule type" value="Genomic_DNA"/>
</dbReference>
<reference evidence="2 3" key="1">
    <citation type="journal article" date="2014" name="Int. J. Syst. Evol. Microbiol.">
        <title>Carboxylicivirga gen. nov. in the family Marinilabiliaceae with two novel species, Carboxylicivirga mesophila sp. nov. and Carboxylicivirga taeanensis sp. nov., and reclassification of Cytophaga fermentans as Saccharicrinis fermentans gen. nov., comb. nov.</title>
        <authorList>
            <person name="Yang S.H."/>
            <person name="Seo H.S."/>
            <person name="Woo J.H."/>
            <person name="Oh H.M."/>
            <person name="Jang H."/>
            <person name="Lee J.H."/>
            <person name="Kim S.J."/>
            <person name="Kwon K.K."/>
        </authorList>
    </citation>
    <scope>NUCLEOTIDE SEQUENCE [LARGE SCALE GENOMIC DNA]</scope>
    <source>
        <strain evidence="2 3">JCM 18290</strain>
    </source>
</reference>
<feature type="domain" description="Sugar 3,4-ketoisomerase QdtA cupin" evidence="1">
    <location>
        <begin position="8"/>
        <end position="136"/>
    </location>
</feature>
<dbReference type="InterPro" id="IPR011051">
    <property type="entry name" value="RmlC_Cupin_sf"/>
</dbReference>
<gene>
    <name evidence="2" type="ORF">KEM09_01020</name>
</gene>
<dbReference type="CDD" id="cd20292">
    <property type="entry name" value="cupin_QdtA-like"/>
    <property type="match status" value="1"/>
</dbReference>
<dbReference type="Pfam" id="PF05523">
    <property type="entry name" value="FdtA"/>
    <property type="match status" value="1"/>
</dbReference>
<comment type="caution">
    <text evidence="2">The sequence shown here is derived from an EMBL/GenBank/DDBJ whole genome shotgun (WGS) entry which is preliminary data.</text>
</comment>
<organism evidence="2 3">
    <name type="scientific">Carboxylicivirga mesophila</name>
    <dbReference type="NCBI Taxonomy" id="1166478"/>
    <lineage>
        <taxon>Bacteria</taxon>
        <taxon>Pseudomonadati</taxon>
        <taxon>Bacteroidota</taxon>
        <taxon>Bacteroidia</taxon>
        <taxon>Marinilabiliales</taxon>
        <taxon>Marinilabiliaceae</taxon>
        <taxon>Carboxylicivirga</taxon>
    </lineage>
</organism>
<dbReference type="InterPro" id="IPR008894">
    <property type="entry name" value="QdtA_cupin_dom"/>
</dbReference>
<accession>A0ABS5K4M2</accession>
<dbReference type="Proteomes" id="UP000721861">
    <property type="component" value="Unassembled WGS sequence"/>
</dbReference>
<proteinExistence type="predicted"/>
<dbReference type="InterPro" id="IPR014710">
    <property type="entry name" value="RmlC-like_jellyroll"/>
</dbReference>
<keyword evidence="3" id="KW-1185">Reference proteome</keyword>
<evidence type="ECO:0000313" key="3">
    <source>
        <dbReference type="Proteomes" id="UP000721861"/>
    </source>
</evidence>
<dbReference type="RefSeq" id="WP_212223973.1">
    <property type="nucleotide sequence ID" value="NZ_JAGUCN010000001.1"/>
</dbReference>
<sequence>MSKITELYQLVTLPKITDSRGNLSFIEGNNHVPFEICRTYWLYDIPGASARGKGHAYHTAHEFIIPLSGSFMVDISNGKEMRSVELKSPNTGLYIKNLTWRMLHSFTTNAVALILSSSAYQEDDYIYDWKTYKALVNL</sequence>
<dbReference type="SUPFAM" id="SSF51182">
    <property type="entry name" value="RmlC-like cupins"/>
    <property type="match status" value="1"/>
</dbReference>
<protein>
    <submittedName>
        <fullName evidence="2">FdtA/QdtA family cupin domain-containing protein</fullName>
    </submittedName>
</protein>
<evidence type="ECO:0000313" key="2">
    <source>
        <dbReference type="EMBL" id="MBS2209965.1"/>
    </source>
</evidence>